<evidence type="ECO:0000313" key="1">
    <source>
        <dbReference type="EMBL" id="VAW97791.1"/>
    </source>
</evidence>
<accession>A0A3B1A184</accession>
<organism evidence="1">
    <name type="scientific">hydrothermal vent metagenome</name>
    <dbReference type="NCBI Taxonomy" id="652676"/>
    <lineage>
        <taxon>unclassified sequences</taxon>
        <taxon>metagenomes</taxon>
        <taxon>ecological metagenomes</taxon>
    </lineage>
</organism>
<proteinExistence type="predicted"/>
<dbReference type="AlphaFoldDB" id="A0A3B1A184"/>
<dbReference type="EMBL" id="UOFR01000054">
    <property type="protein sequence ID" value="VAW97791.1"/>
    <property type="molecule type" value="Genomic_DNA"/>
</dbReference>
<reference evidence="1" key="1">
    <citation type="submission" date="2018-06" db="EMBL/GenBank/DDBJ databases">
        <authorList>
            <person name="Zhirakovskaya E."/>
        </authorList>
    </citation>
    <scope>NUCLEOTIDE SEQUENCE</scope>
</reference>
<protein>
    <submittedName>
        <fullName evidence="1">Uncharacterized protein</fullName>
    </submittedName>
</protein>
<name>A0A3B1A184_9ZZZZ</name>
<sequence length="519" mass="59403">MDILLLSTPAQHTAENLDVILDPKSLIKWIDKLPIMNLPETVKLLHTSISSLNELMVSDKQRLKLIEIYYDSLQDILVSYDEMRISMLQIEAQKRNELREDIMWLYLSLAGGYKLIIKNAFEKGMLNSKESNLLTIYIAMELIIEGLVYGYSSHQTPPPLARLEINQLYALAMHNDISEKEIKGTRGHEQPPTLSRLFKQYILLTISNPYQLNSSDVLELFMFLEPIVDDCVIELNGSPEPPEGRFIIDLSADVGPISCCQQELSPETNDLLVIDVWPIINVLGLMVSEHKKEESIIAVQQQHMIEIVIEQLGRKSMRKSKRESVLVETQVIMGIEAVHHNLSKSRTGNSEVIDYSGVDKYPVSKWMIKNRNESGYMLETYKENIRSNIIVGDVIGFPVKYSETECPFQFSIVRWIQHIQNNMVQIGAESLPGITLPIFYKVESDYGVVVDDGTQLLGLYFPADIKTHTPESILINKQEYRQNQSIILENNSRMYKVNITALLRNSPLFVQLKFKKKEN</sequence>
<gene>
    <name evidence="1" type="ORF">MNBD_GAMMA21-505</name>
</gene>